<accession>A0AAD5KAL7</accession>
<organism evidence="3 4">
    <name type="scientific">Phascolomyces articulosus</name>
    <dbReference type="NCBI Taxonomy" id="60185"/>
    <lineage>
        <taxon>Eukaryota</taxon>
        <taxon>Fungi</taxon>
        <taxon>Fungi incertae sedis</taxon>
        <taxon>Mucoromycota</taxon>
        <taxon>Mucoromycotina</taxon>
        <taxon>Mucoromycetes</taxon>
        <taxon>Mucorales</taxon>
        <taxon>Lichtheimiaceae</taxon>
        <taxon>Phascolomyces</taxon>
    </lineage>
</organism>
<feature type="region of interest" description="Disordered" evidence="1">
    <location>
        <begin position="220"/>
        <end position="310"/>
    </location>
</feature>
<feature type="compositionally biased region" description="Low complexity" evidence="1">
    <location>
        <begin position="268"/>
        <end position="278"/>
    </location>
</feature>
<reference evidence="3" key="1">
    <citation type="journal article" date="2022" name="IScience">
        <title>Evolution of zygomycete secretomes and the origins of terrestrial fungal ecologies.</title>
        <authorList>
            <person name="Chang Y."/>
            <person name="Wang Y."/>
            <person name="Mondo S."/>
            <person name="Ahrendt S."/>
            <person name="Andreopoulos W."/>
            <person name="Barry K."/>
            <person name="Beard J."/>
            <person name="Benny G.L."/>
            <person name="Blankenship S."/>
            <person name="Bonito G."/>
            <person name="Cuomo C."/>
            <person name="Desiro A."/>
            <person name="Gervers K.A."/>
            <person name="Hundley H."/>
            <person name="Kuo A."/>
            <person name="LaButti K."/>
            <person name="Lang B.F."/>
            <person name="Lipzen A."/>
            <person name="O'Donnell K."/>
            <person name="Pangilinan J."/>
            <person name="Reynolds N."/>
            <person name="Sandor L."/>
            <person name="Smith M.E."/>
            <person name="Tsang A."/>
            <person name="Grigoriev I.V."/>
            <person name="Stajich J.E."/>
            <person name="Spatafora J.W."/>
        </authorList>
    </citation>
    <scope>NUCLEOTIDE SEQUENCE</scope>
    <source>
        <strain evidence="3">RSA 2281</strain>
    </source>
</reference>
<dbReference type="InterPro" id="IPR009060">
    <property type="entry name" value="UBA-like_sf"/>
</dbReference>
<dbReference type="PROSITE" id="PS51140">
    <property type="entry name" value="CUE"/>
    <property type="match status" value="1"/>
</dbReference>
<proteinExistence type="predicted"/>
<sequence>MGSITFIETMDASSLSITKEEFDANIERTMAELEQERPSVSQDKQKINYDNAVHPSRSPQVQPQPLIDPVKAAALIEKGSTFAQKTMQKPLNFVGKIFQGLNEGSPGSSDDELAAQRYYQQQLQQQQGGPAGPMYVQQQHQQLLQQHYLQQQQGQPETIPQMPPRPLPSIPDARAAEARQEFDENLQSIITMFPNIEPQVCFMILQANEGHVGQTIDTLLEMSDPPDTTAKTSEEDEFPDTEATLQLSAEEERRNRNTPPVPIPKDNPSPTTTPTTNNSHRHNNDNNEEEEDLLVALDDDENEEQQKERK</sequence>
<dbReference type="Pfam" id="PF02845">
    <property type="entry name" value="CUE"/>
    <property type="match status" value="1"/>
</dbReference>
<dbReference type="GO" id="GO:0043130">
    <property type="term" value="F:ubiquitin binding"/>
    <property type="evidence" value="ECO:0007669"/>
    <property type="project" value="InterPro"/>
</dbReference>
<dbReference type="SMART" id="SM00546">
    <property type="entry name" value="CUE"/>
    <property type="match status" value="1"/>
</dbReference>
<keyword evidence="4" id="KW-1185">Reference proteome</keyword>
<protein>
    <recommendedName>
        <fullName evidence="2">CUE domain-containing protein</fullName>
    </recommendedName>
</protein>
<dbReference type="AlphaFoldDB" id="A0AAD5KAL7"/>
<evidence type="ECO:0000313" key="3">
    <source>
        <dbReference type="EMBL" id="KAI9276639.1"/>
    </source>
</evidence>
<dbReference type="InterPro" id="IPR003892">
    <property type="entry name" value="CUE"/>
</dbReference>
<evidence type="ECO:0000259" key="2">
    <source>
        <dbReference type="PROSITE" id="PS51140"/>
    </source>
</evidence>
<reference evidence="3" key="2">
    <citation type="submission" date="2023-02" db="EMBL/GenBank/DDBJ databases">
        <authorList>
            <consortium name="DOE Joint Genome Institute"/>
            <person name="Mondo S.J."/>
            <person name="Chang Y."/>
            <person name="Wang Y."/>
            <person name="Ahrendt S."/>
            <person name="Andreopoulos W."/>
            <person name="Barry K."/>
            <person name="Beard J."/>
            <person name="Benny G.L."/>
            <person name="Blankenship S."/>
            <person name="Bonito G."/>
            <person name="Cuomo C."/>
            <person name="Desiro A."/>
            <person name="Gervers K.A."/>
            <person name="Hundley H."/>
            <person name="Kuo A."/>
            <person name="LaButti K."/>
            <person name="Lang B.F."/>
            <person name="Lipzen A."/>
            <person name="O'Donnell K."/>
            <person name="Pangilinan J."/>
            <person name="Reynolds N."/>
            <person name="Sandor L."/>
            <person name="Smith M.W."/>
            <person name="Tsang A."/>
            <person name="Grigoriev I.V."/>
            <person name="Stajich J.E."/>
            <person name="Spatafora J.W."/>
        </authorList>
    </citation>
    <scope>NUCLEOTIDE SEQUENCE</scope>
    <source>
        <strain evidence="3">RSA 2281</strain>
    </source>
</reference>
<name>A0AAD5KAL7_9FUNG</name>
<dbReference type="SUPFAM" id="SSF46934">
    <property type="entry name" value="UBA-like"/>
    <property type="match status" value="1"/>
</dbReference>
<evidence type="ECO:0000256" key="1">
    <source>
        <dbReference type="SAM" id="MobiDB-lite"/>
    </source>
</evidence>
<comment type="caution">
    <text evidence="3">The sequence shown here is derived from an EMBL/GenBank/DDBJ whole genome shotgun (WGS) entry which is preliminary data.</text>
</comment>
<dbReference type="Gene3D" id="1.10.8.10">
    <property type="entry name" value="DNA helicase RuvA subunit, C-terminal domain"/>
    <property type="match status" value="1"/>
</dbReference>
<feature type="region of interest" description="Disordered" evidence="1">
    <location>
        <begin position="149"/>
        <end position="171"/>
    </location>
</feature>
<feature type="compositionally biased region" description="Acidic residues" evidence="1">
    <location>
        <begin position="286"/>
        <end position="303"/>
    </location>
</feature>
<feature type="domain" description="CUE" evidence="2">
    <location>
        <begin position="181"/>
        <end position="224"/>
    </location>
</feature>
<dbReference type="Proteomes" id="UP001209540">
    <property type="component" value="Unassembled WGS sequence"/>
</dbReference>
<dbReference type="EMBL" id="JAIXMP010000002">
    <property type="protein sequence ID" value="KAI9276639.1"/>
    <property type="molecule type" value="Genomic_DNA"/>
</dbReference>
<gene>
    <name evidence="3" type="ORF">BDA99DRAFT_493758</name>
</gene>
<evidence type="ECO:0000313" key="4">
    <source>
        <dbReference type="Proteomes" id="UP001209540"/>
    </source>
</evidence>